<organism evidence="2 3">
    <name type="scientific">Sclerotinia sclerotiorum (strain ATCC 18683 / 1980 / Ss-1)</name>
    <name type="common">White mold</name>
    <name type="synonym">Whetzelinia sclerotiorum</name>
    <dbReference type="NCBI Taxonomy" id="665079"/>
    <lineage>
        <taxon>Eukaryota</taxon>
        <taxon>Fungi</taxon>
        <taxon>Dikarya</taxon>
        <taxon>Ascomycota</taxon>
        <taxon>Pezizomycotina</taxon>
        <taxon>Leotiomycetes</taxon>
        <taxon>Helotiales</taxon>
        <taxon>Sclerotiniaceae</taxon>
        <taxon>Sclerotinia</taxon>
    </lineage>
</organism>
<keyword evidence="1" id="KW-0472">Membrane</keyword>
<dbReference type="InterPro" id="IPR029058">
    <property type="entry name" value="AB_hydrolase_fold"/>
</dbReference>
<reference evidence="3" key="1">
    <citation type="journal article" date="2017" name="Genome Biol. Evol.">
        <title>The complete genome sequence of the phytopathogenic fungus Sclerotinia sclerotiorum reveals insights into the genome architecture of broad host range pathogens.</title>
        <authorList>
            <person name="Derbyshire M."/>
            <person name="Denton-Giles M."/>
            <person name="Hegedus D."/>
            <person name="Seifbarghy S."/>
            <person name="Rollins J."/>
            <person name="van Kan J."/>
            <person name="Seidl M.F."/>
            <person name="Faino L."/>
            <person name="Mbengue M."/>
            <person name="Navaud O."/>
            <person name="Raffaele S."/>
            <person name="Hammond-Kosack K."/>
            <person name="Heard S."/>
            <person name="Oliver R."/>
        </authorList>
    </citation>
    <scope>NUCLEOTIDE SEQUENCE [LARGE SCALE GENOMIC DNA]</scope>
    <source>
        <strain evidence="3">ATCC 18683 / 1980 / Ss-1</strain>
    </source>
</reference>
<dbReference type="SUPFAM" id="SSF53474">
    <property type="entry name" value="alpha/beta-Hydrolases"/>
    <property type="match status" value="1"/>
</dbReference>
<feature type="transmembrane region" description="Helical" evidence="1">
    <location>
        <begin position="67"/>
        <end position="91"/>
    </location>
</feature>
<dbReference type="PANTHER" id="PTHR12265:SF40">
    <property type="entry name" value="DUF829-DOMAIN-CONTAINING PROTEIN"/>
    <property type="match status" value="1"/>
</dbReference>
<dbReference type="VEuPathDB" id="FungiDB:sscle_04g034010"/>
<dbReference type="Pfam" id="PF05705">
    <property type="entry name" value="DUF829"/>
    <property type="match status" value="1"/>
</dbReference>
<keyword evidence="1" id="KW-0812">Transmembrane</keyword>
<name>A0A1D9Q108_SCLS1</name>
<accession>A0A1D9Q108</accession>
<evidence type="ECO:0000256" key="1">
    <source>
        <dbReference type="SAM" id="Phobius"/>
    </source>
</evidence>
<proteinExistence type="predicted"/>
<dbReference type="OMA" id="TCTFAGM"/>
<dbReference type="InterPro" id="IPR008547">
    <property type="entry name" value="DUF829_TMEM53"/>
</dbReference>
<keyword evidence="1" id="KW-1133">Transmembrane helix</keyword>
<sequence length="305" mass="33949">MSAKAPQRTTSALSFMEKISPHVYLFRPSLDNTRNGAKADDPALIVIFGWMNAPDGPLAKYIRQYQAIFPGSAILLITCTFAGMTVPWLGLRESRIAATTIQAIMKQDEQQALSHRDSELHPRLLLHVFSNAGSTMLYHLYAAYSSDKNKSAILPLHATVFDSTPAPFTYQTLVRGILDGAPSPAIRIAVMPIAYLYVAFIWVIVTVLRIPDHIGDLAPRAHNDVACVNEACRVYIYGTDDRITPAAGVKRHADEAETRGYHVRHEVFNGSGHVAHAKKDADRYWRIVNETWEEAKLGKRMGPRL</sequence>
<protein>
    <recommendedName>
        <fullName evidence="4">Indole-diterpene biosynthesis protein PaxU</fullName>
    </recommendedName>
</protein>
<dbReference type="AlphaFoldDB" id="A0A1D9Q108"/>
<dbReference type="RefSeq" id="XP_001596143.1">
    <property type="nucleotide sequence ID" value="XM_001596093.1"/>
</dbReference>
<dbReference type="KEGG" id="ssl:SS1G_02359"/>
<evidence type="ECO:0008006" key="4">
    <source>
        <dbReference type="Google" id="ProtNLM"/>
    </source>
</evidence>
<dbReference type="PANTHER" id="PTHR12265">
    <property type="entry name" value="TRANSMEMBRANE PROTEIN 53"/>
    <property type="match status" value="1"/>
</dbReference>
<feature type="transmembrane region" description="Helical" evidence="1">
    <location>
        <begin position="188"/>
        <end position="210"/>
    </location>
</feature>
<dbReference type="OrthoDB" id="77878at2759"/>
<dbReference type="EMBL" id="CP017817">
    <property type="protein sequence ID" value="APA08631.1"/>
    <property type="molecule type" value="Genomic_DNA"/>
</dbReference>
<gene>
    <name evidence="2" type="ORF">sscle_04g034010</name>
</gene>
<evidence type="ECO:0000313" key="3">
    <source>
        <dbReference type="Proteomes" id="UP000177798"/>
    </source>
</evidence>
<dbReference type="Proteomes" id="UP000177798">
    <property type="component" value="Chromosome 4"/>
</dbReference>
<evidence type="ECO:0000313" key="2">
    <source>
        <dbReference type="EMBL" id="APA08631.1"/>
    </source>
</evidence>